<keyword evidence="1" id="KW-1133">Transmembrane helix</keyword>
<organism evidence="2 3">
    <name type="scientific">Potamilus streckersoni</name>
    <dbReference type="NCBI Taxonomy" id="2493646"/>
    <lineage>
        <taxon>Eukaryota</taxon>
        <taxon>Metazoa</taxon>
        <taxon>Spiralia</taxon>
        <taxon>Lophotrochozoa</taxon>
        <taxon>Mollusca</taxon>
        <taxon>Bivalvia</taxon>
        <taxon>Autobranchia</taxon>
        <taxon>Heteroconchia</taxon>
        <taxon>Palaeoheterodonta</taxon>
        <taxon>Unionida</taxon>
        <taxon>Unionoidea</taxon>
        <taxon>Unionidae</taxon>
        <taxon>Ambleminae</taxon>
        <taxon>Lampsilini</taxon>
        <taxon>Potamilus</taxon>
    </lineage>
</organism>
<sequence length="168" mass="19837">MTAKTIYTMRKSAMRMENINCNKESEKRRWSRDRQINIMVVSIAIAFLIPELSNGIFYLVFIINVYIKGSILPHEVGRLASAIYMVLLVLSFNFNFWVYCCMMKDFRRTVLRFFTFFYVKREFQRLRNLSSRRTSPRSSRSSTSNSTNYRLTTQLSIKSGDEVFLPSD</sequence>
<keyword evidence="1" id="KW-0472">Membrane</keyword>
<dbReference type="PANTHER" id="PTHR47023">
    <property type="entry name" value="SEX PEPTIDE RECEPTOR"/>
    <property type="match status" value="1"/>
</dbReference>
<protein>
    <recommendedName>
        <fullName evidence="4">G-protein coupled receptors family 1 profile domain-containing protein</fullName>
    </recommendedName>
</protein>
<dbReference type="SUPFAM" id="SSF81321">
    <property type="entry name" value="Family A G protein-coupled receptor-like"/>
    <property type="match status" value="1"/>
</dbReference>
<gene>
    <name evidence="2" type="ORF">CHS0354_005259</name>
</gene>
<proteinExistence type="predicted"/>
<dbReference type="AlphaFoldDB" id="A0AAE0VNJ7"/>
<accession>A0AAE0VNJ7</accession>
<reference evidence="2" key="3">
    <citation type="submission" date="2023-05" db="EMBL/GenBank/DDBJ databases">
        <authorList>
            <person name="Smith C.H."/>
        </authorList>
    </citation>
    <scope>NUCLEOTIDE SEQUENCE</scope>
    <source>
        <strain evidence="2">CHS0354</strain>
        <tissue evidence="2">Mantle</tissue>
    </source>
</reference>
<keyword evidence="3" id="KW-1185">Reference proteome</keyword>
<dbReference type="GO" id="GO:0008528">
    <property type="term" value="F:G protein-coupled peptide receptor activity"/>
    <property type="evidence" value="ECO:0007669"/>
    <property type="project" value="InterPro"/>
</dbReference>
<feature type="transmembrane region" description="Helical" evidence="1">
    <location>
        <begin position="36"/>
        <end position="67"/>
    </location>
</feature>
<name>A0AAE0VNJ7_9BIVA</name>
<evidence type="ECO:0000256" key="1">
    <source>
        <dbReference type="SAM" id="Phobius"/>
    </source>
</evidence>
<evidence type="ECO:0000313" key="3">
    <source>
        <dbReference type="Proteomes" id="UP001195483"/>
    </source>
</evidence>
<dbReference type="EMBL" id="JAEAOA010000376">
    <property type="protein sequence ID" value="KAK3584459.1"/>
    <property type="molecule type" value="Genomic_DNA"/>
</dbReference>
<feature type="transmembrane region" description="Helical" evidence="1">
    <location>
        <begin position="79"/>
        <end position="102"/>
    </location>
</feature>
<dbReference type="PANTHER" id="PTHR47023:SF1">
    <property type="entry name" value="SEX PEPTIDE RECEPTOR"/>
    <property type="match status" value="1"/>
</dbReference>
<reference evidence="2" key="1">
    <citation type="journal article" date="2021" name="Genome Biol. Evol.">
        <title>A High-Quality Reference Genome for a Parasitic Bivalve with Doubly Uniparental Inheritance (Bivalvia: Unionida).</title>
        <authorList>
            <person name="Smith C.H."/>
        </authorList>
    </citation>
    <scope>NUCLEOTIDE SEQUENCE</scope>
    <source>
        <strain evidence="2">CHS0354</strain>
    </source>
</reference>
<evidence type="ECO:0000313" key="2">
    <source>
        <dbReference type="EMBL" id="KAK3584459.1"/>
    </source>
</evidence>
<dbReference type="InterPro" id="IPR053071">
    <property type="entry name" value="GPCR1-related_rcpt"/>
</dbReference>
<keyword evidence="1" id="KW-0812">Transmembrane</keyword>
<dbReference type="InterPro" id="IPR019427">
    <property type="entry name" value="7TM_GPCR_serpentine_rcpt_Srw"/>
</dbReference>
<reference evidence="2" key="2">
    <citation type="journal article" date="2021" name="Genome Biol. Evol.">
        <title>Developing a high-quality reference genome for a parasitic bivalve with doubly uniparental inheritance (Bivalvia: Unionida).</title>
        <authorList>
            <person name="Smith C.H."/>
        </authorList>
    </citation>
    <scope>NUCLEOTIDE SEQUENCE</scope>
    <source>
        <strain evidence="2">CHS0354</strain>
        <tissue evidence="2">Mantle</tissue>
    </source>
</reference>
<dbReference type="Gene3D" id="1.20.1070.10">
    <property type="entry name" value="Rhodopsin 7-helix transmembrane proteins"/>
    <property type="match status" value="1"/>
</dbReference>
<evidence type="ECO:0008006" key="4">
    <source>
        <dbReference type="Google" id="ProtNLM"/>
    </source>
</evidence>
<dbReference type="Pfam" id="PF10324">
    <property type="entry name" value="7TM_GPCR_Srw"/>
    <property type="match status" value="1"/>
</dbReference>
<comment type="caution">
    <text evidence="2">The sequence shown here is derived from an EMBL/GenBank/DDBJ whole genome shotgun (WGS) entry which is preliminary data.</text>
</comment>
<dbReference type="Proteomes" id="UP001195483">
    <property type="component" value="Unassembled WGS sequence"/>
</dbReference>